<dbReference type="Pfam" id="PF14322">
    <property type="entry name" value="SusD-like_3"/>
    <property type="match status" value="1"/>
</dbReference>
<dbReference type="SUPFAM" id="SSF48452">
    <property type="entry name" value="TPR-like"/>
    <property type="match status" value="1"/>
</dbReference>
<name>A0ABZ2EHF5_9BACT</name>
<evidence type="ECO:0000256" key="3">
    <source>
        <dbReference type="ARBA" id="ARBA00022729"/>
    </source>
</evidence>
<dbReference type="InterPro" id="IPR011990">
    <property type="entry name" value="TPR-like_helical_dom_sf"/>
</dbReference>
<dbReference type="Gene3D" id="2.20.20.130">
    <property type="match status" value="1"/>
</dbReference>
<evidence type="ECO:0000259" key="7">
    <source>
        <dbReference type="Pfam" id="PF14322"/>
    </source>
</evidence>
<reference evidence="9" key="1">
    <citation type="submission" date="2024-01" db="EMBL/GenBank/DDBJ databases">
        <title>Mycovorax composti gen. nov. sp. nov., a member of the family Chitinophagaceae isolated from button mushroom compost.</title>
        <authorList>
            <person name="Thai M."/>
            <person name="Bell T.L."/>
            <person name="Kertesz M.A."/>
        </authorList>
    </citation>
    <scope>NUCLEOTIDE SEQUENCE [LARGE SCALE GENOMIC DNA]</scope>
    <source>
        <strain evidence="9">C216</strain>
    </source>
</reference>
<organism evidence="8 9">
    <name type="scientific">Mycovorax composti</name>
    <dbReference type="NCBI Taxonomy" id="2962693"/>
    <lineage>
        <taxon>Bacteria</taxon>
        <taxon>Pseudomonadati</taxon>
        <taxon>Bacteroidota</taxon>
        <taxon>Chitinophagia</taxon>
        <taxon>Chitinophagales</taxon>
        <taxon>Chitinophagaceae</taxon>
        <taxon>Mycovorax</taxon>
    </lineage>
</organism>
<dbReference type="Gene3D" id="1.25.40.900">
    <property type="match status" value="1"/>
</dbReference>
<evidence type="ECO:0000313" key="9">
    <source>
        <dbReference type="Proteomes" id="UP001321305"/>
    </source>
</evidence>
<comment type="similarity">
    <text evidence="2">Belongs to the SusD family.</text>
</comment>
<dbReference type="Proteomes" id="UP001321305">
    <property type="component" value="Chromosome"/>
</dbReference>
<dbReference type="Gene3D" id="1.25.40.390">
    <property type="match status" value="1"/>
</dbReference>
<protein>
    <submittedName>
        <fullName evidence="8">SusD-like protein</fullName>
    </submittedName>
</protein>
<gene>
    <name evidence="8" type="ORF">PIECOFPK_00628</name>
</gene>
<dbReference type="EMBL" id="CP144143">
    <property type="protein sequence ID" value="WWC82918.1"/>
    <property type="molecule type" value="Genomic_DNA"/>
</dbReference>
<keyword evidence="4" id="KW-0472">Membrane</keyword>
<dbReference type="CDD" id="cd08977">
    <property type="entry name" value="SusD"/>
    <property type="match status" value="1"/>
</dbReference>
<dbReference type="InterPro" id="IPR012944">
    <property type="entry name" value="SusD_RagB_dom"/>
</dbReference>
<evidence type="ECO:0000256" key="5">
    <source>
        <dbReference type="ARBA" id="ARBA00023237"/>
    </source>
</evidence>
<evidence type="ECO:0000313" key="8">
    <source>
        <dbReference type="EMBL" id="WWC82918.1"/>
    </source>
</evidence>
<evidence type="ECO:0000259" key="6">
    <source>
        <dbReference type="Pfam" id="PF07980"/>
    </source>
</evidence>
<evidence type="ECO:0000256" key="4">
    <source>
        <dbReference type="ARBA" id="ARBA00023136"/>
    </source>
</evidence>
<evidence type="ECO:0000256" key="1">
    <source>
        <dbReference type="ARBA" id="ARBA00004442"/>
    </source>
</evidence>
<evidence type="ECO:0000256" key="2">
    <source>
        <dbReference type="ARBA" id="ARBA00006275"/>
    </source>
</evidence>
<sequence length="500" mass="54786">MIPQTIKDTIMKKSTIHILALVVTTVLLSSCGKGFLDVTPTNSVSAPTSVRTAADAKVMVTGMMRNLLSSNYYGRNFFMYGDAKGGDLTLYSQGRGLDALYTFNHTANTNNYGGFWSTIYNNILQANSLLANIEKLKNEGSTENFDVYKGQALTLRALMYFDLVRIYGKPYTYDKSSYGVPNVTTPLEASAQPLRATVEENYNQIIKDLTDAAPLLPKAKNNGFINYYANRAIQARVYLTMGNYSQALAAAEDVIQNGGYSLYTPADWVASWKTQFGSESIFELAVLPTEADLGTASLGFYLRRKGHGSTSALGFFGASDYFLARLNEDPTDVRWGIMAADELSTSSNPRLGSCYKYSGSTDLAGDGKSTSTAVNIKVIRLSEMYLIAAEAALPTDKTKAASYLNEIRKRAPALPAATSGTITLDMILDEKSKELFAEGQRYFDMLRLNKSITFNDEILGITIPTRPKTIDRTFEKTILPIPIGEINANPAIGQQQNSGY</sequence>
<dbReference type="Pfam" id="PF07980">
    <property type="entry name" value="SusD_RagB"/>
    <property type="match status" value="1"/>
</dbReference>
<proteinExistence type="inferred from homology"/>
<dbReference type="InterPro" id="IPR033985">
    <property type="entry name" value="SusD-like_N"/>
</dbReference>
<keyword evidence="5" id="KW-0998">Cell outer membrane</keyword>
<feature type="domain" description="RagB/SusD" evidence="6">
    <location>
        <begin position="339"/>
        <end position="500"/>
    </location>
</feature>
<feature type="domain" description="SusD-like N-terminal" evidence="7">
    <location>
        <begin position="35"/>
        <end position="239"/>
    </location>
</feature>
<comment type="subcellular location">
    <subcellularLocation>
        <location evidence="1">Cell outer membrane</location>
    </subcellularLocation>
</comment>
<accession>A0ABZ2EHF5</accession>
<keyword evidence="3" id="KW-0732">Signal</keyword>
<keyword evidence="9" id="KW-1185">Reference proteome</keyword>
<dbReference type="PROSITE" id="PS51257">
    <property type="entry name" value="PROKAR_LIPOPROTEIN"/>
    <property type="match status" value="1"/>
</dbReference>